<evidence type="ECO:0000313" key="1">
    <source>
        <dbReference type="EMBL" id="KAJ7995958.1"/>
    </source>
</evidence>
<comment type="caution">
    <text evidence="1">The sequence shown here is derived from an EMBL/GenBank/DDBJ whole genome shotgun (WGS) entry which is preliminary data.</text>
</comment>
<protein>
    <submittedName>
        <fullName evidence="1">Uncharacterized protein</fullName>
    </submittedName>
</protein>
<evidence type="ECO:0000313" key="2">
    <source>
        <dbReference type="Proteomes" id="UP001157502"/>
    </source>
</evidence>
<dbReference type="Proteomes" id="UP001157502">
    <property type="component" value="Chromosome 20"/>
</dbReference>
<dbReference type="EMBL" id="CM055747">
    <property type="protein sequence ID" value="KAJ7995958.1"/>
    <property type="molecule type" value="Genomic_DNA"/>
</dbReference>
<accession>A0ACC2FXE0</accession>
<reference evidence="1" key="1">
    <citation type="submission" date="2021-05" db="EMBL/GenBank/DDBJ databases">
        <authorList>
            <person name="Pan Q."/>
            <person name="Jouanno E."/>
            <person name="Zahm M."/>
            <person name="Klopp C."/>
            <person name="Cabau C."/>
            <person name="Louis A."/>
            <person name="Berthelot C."/>
            <person name="Parey E."/>
            <person name="Roest Crollius H."/>
            <person name="Montfort J."/>
            <person name="Robinson-Rechavi M."/>
            <person name="Bouchez O."/>
            <person name="Lampietro C."/>
            <person name="Lopez Roques C."/>
            <person name="Donnadieu C."/>
            <person name="Postlethwait J."/>
            <person name="Bobe J."/>
            <person name="Dillon D."/>
            <person name="Chandos A."/>
            <person name="von Hippel F."/>
            <person name="Guiguen Y."/>
        </authorList>
    </citation>
    <scope>NUCLEOTIDE SEQUENCE</scope>
    <source>
        <strain evidence="1">YG-Jan2019</strain>
    </source>
</reference>
<sequence>MGQACGNSLLCRAQQFQPSTTAAEMGGDRKVFPPVDDRGVYSDCVQDALLRLATVTDTSTLRDSINKAFHAVCSEVDGTYVYLSDPETGHLWCEDPPHKLQNEGILRDVIVQQRRVQCEELPSSELLEQQRERLTGCVQRDKTVLIIPIPDQDQGGATALILVCCAQPTNAQEQVLDVLEKHVTVACKRVQDLLGQRHTGGSEVNRTPPISLDHEILGLCGELFDLDAASLQLKVIRYLEKQTQSSCCCLLLLSEDNQQLFCQVVGNKVLKAEISFPLTFGQFGQAVEKGQSISLQAVTEEEHQQLNGILGFEVLSMLCVPVECRATSNVVALACAFNKIEADRHTEADERTVQHCFRYTSSVLTSTLAFQKEQRLKFECQALLQVAKNLFTHLDDVSVLLKEIVAEARSLTSAEICSVFLLDSVSHELVAKVFDGGVVIDDETELRIPADQGIAGHVATTGKILNITDAYSHPLFYRAVDDSTGFKTRNILCFPIKDEHGEVIGVAELVNKTTGPWFTRLDEDLATAFSIYCGISIAHSLLYKRVAEAQFRSQLANEMMKYHMMVSDEEVTRLLTAGVQRVGEIHPNFSSFTYTPRSLTDNSTPSALISMFADMGFINTYKINMNTLARFCLMVKRGYRDPPYHNWMHAFSVSHFCFLLCRNLELSNYLENMELFALFVSCMCHDLDHRGTNNSFQMTSKSVLAGLYSSEGSVLERHHFAQAIAILNTEGCNIFEKFSRKDYQRILDLMRDIILATDLAHHFRILEDLQNMADVGYNTKDPRHHNLLLCLIMTSCDLSDQTKDWKTTWKTAGLIYKEFFSQGDLEKAMGNRPSEMMDREKAYIPELQTGFMEQIAMPIYKLLKDLFPRSAELYDSVTSNREHWGRVSHKLNVKVALCGRKKPLPYYHGQLVNSWKRWQLPVFTSDPLCNRTTTTMEKSGSIDSLGSKQSSPRHPSVDSMSSTSTSRSDRSSHAAKTTSAMFSDSGSASTEFPPDIRGRPKAAVKVLRDASKEEPQLLPEEHVQDMAKDVTYICPYIGALRGILTITNYRLFFKCTDREPLFVLDLPLGVVSRVEKIGGASSRGEVSYGLVCKDLRNLRFAHKQIEDSLRKSIFEVLMKFAFPVSNGLPIFAFEYGQVYPENGWKVYDAQAEYKRQGLPNESWRITKVNDHYELCDTYPSTLVVPVNISDEELKRVAVFRAKGRIPVLSWIHPESQATVTRCSQPMVGVNGKRSKDDEKYLQAIMDANAQSHKLFIFDARPSVNAAANKMKGGGFESEDAYQNAELVFLDIHNIHVMRESLRKMKEVVYPNIDESHWLSNLESTHWLEHIKLILAGALRIADKVESGKTSVVVHCSDGWDRTAQLTSLAMLMLDGHYRTIRGFQVLLEKEWLSFGHRFQLRIGHGDKNHTDADRSPVFLQFIDCVWQMTRQFPAAFEFNEYFLVTTLDHLYSSLFGTFLCNSEQQRVKEEVPKKTVSLWSYINSQLEEFTNPLYVNYSNHVLFPVVSMRHLELWVGYYIRWNPRMRPQEPVHQRYKELLVKRAELQKRVEELQREVSNRSASSSERAGSPTGSITPVQTFV</sequence>
<gene>
    <name evidence="1" type="ORF">DPEC_G00232100</name>
</gene>
<keyword evidence="2" id="KW-1185">Reference proteome</keyword>
<name>A0ACC2FXE0_DALPE</name>
<proteinExistence type="predicted"/>
<organism evidence="1 2">
    <name type="scientific">Dallia pectoralis</name>
    <name type="common">Alaska blackfish</name>
    <dbReference type="NCBI Taxonomy" id="75939"/>
    <lineage>
        <taxon>Eukaryota</taxon>
        <taxon>Metazoa</taxon>
        <taxon>Chordata</taxon>
        <taxon>Craniata</taxon>
        <taxon>Vertebrata</taxon>
        <taxon>Euteleostomi</taxon>
        <taxon>Actinopterygii</taxon>
        <taxon>Neopterygii</taxon>
        <taxon>Teleostei</taxon>
        <taxon>Protacanthopterygii</taxon>
        <taxon>Esociformes</taxon>
        <taxon>Umbridae</taxon>
        <taxon>Dallia</taxon>
    </lineage>
</organism>